<evidence type="ECO:0000256" key="2">
    <source>
        <dbReference type="ARBA" id="ARBA00012438"/>
    </source>
</evidence>
<evidence type="ECO:0000256" key="4">
    <source>
        <dbReference type="ARBA" id="ARBA00022679"/>
    </source>
</evidence>
<dbReference type="RefSeq" id="WP_101684458.1">
    <property type="nucleotide sequence ID" value="NZ_PJRP01000017.1"/>
</dbReference>
<dbReference type="GO" id="GO:0009927">
    <property type="term" value="F:histidine phosphotransfer kinase activity"/>
    <property type="evidence" value="ECO:0007669"/>
    <property type="project" value="TreeGrafter"/>
</dbReference>
<dbReference type="OrthoDB" id="8559580at2"/>
<dbReference type="InterPro" id="IPR036890">
    <property type="entry name" value="HATPase_C_sf"/>
</dbReference>
<evidence type="ECO:0000256" key="5">
    <source>
        <dbReference type="ARBA" id="ARBA00022777"/>
    </source>
</evidence>
<organism evidence="7 8">
    <name type="scientific">Cupriavidus pauculus</name>
    <dbReference type="NCBI Taxonomy" id="82633"/>
    <lineage>
        <taxon>Bacteria</taxon>
        <taxon>Pseudomonadati</taxon>
        <taxon>Pseudomonadota</taxon>
        <taxon>Betaproteobacteria</taxon>
        <taxon>Burkholderiales</taxon>
        <taxon>Burkholderiaceae</taxon>
        <taxon>Cupriavidus</taxon>
    </lineage>
</organism>
<dbReference type="Gene3D" id="3.30.565.10">
    <property type="entry name" value="Histidine kinase-like ATPase, C-terminal domain"/>
    <property type="match status" value="1"/>
</dbReference>
<dbReference type="PANTHER" id="PTHR43047:SF72">
    <property type="entry name" value="OSMOSENSING HISTIDINE PROTEIN KINASE SLN1"/>
    <property type="match status" value="1"/>
</dbReference>
<dbReference type="SUPFAM" id="SSF55874">
    <property type="entry name" value="ATPase domain of HSP90 chaperone/DNA topoisomerase II/histidine kinase"/>
    <property type="match status" value="1"/>
</dbReference>
<name>A0A2N5C5E4_9BURK</name>
<dbReference type="Gene3D" id="1.10.287.130">
    <property type="match status" value="1"/>
</dbReference>
<keyword evidence="3" id="KW-0597">Phosphoprotein</keyword>
<dbReference type="InterPro" id="IPR003594">
    <property type="entry name" value="HATPase_dom"/>
</dbReference>
<accession>A0A2N5C5E4</accession>
<reference evidence="7 8" key="1">
    <citation type="submission" date="2017-12" db="EMBL/GenBank/DDBJ databases">
        <title>Genome sequence of the active heterotrophic nitrifier-denitrifier, Cupriavidus pauculus UM1.</title>
        <authorList>
            <person name="Putonti C."/>
            <person name="Castignetti D."/>
        </authorList>
    </citation>
    <scope>NUCLEOTIDE SEQUENCE [LARGE SCALE GENOMIC DNA]</scope>
    <source>
        <strain evidence="7 8">UM1</strain>
    </source>
</reference>
<evidence type="ECO:0000259" key="6">
    <source>
        <dbReference type="PROSITE" id="PS50109"/>
    </source>
</evidence>
<dbReference type="InterPro" id="IPR003661">
    <property type="entry name" value="HisK_dim/P_dom"/>
</dbReference>
<dbReference type="GO" id="GO:0000155">
    <property type="term" value="F:phosphorelay sensor kinase activity"/>
    <property type="evidence" value="ECO:0007669"/>
    <property type="project" value="InterPro"/>
</dbReference>
<protein>
    <recommendedName>
        <fullName evidence="2">histidine kinase</fullName>
        <ecNumber evidence="2">2.7.13.3</ecNumber>
    </recommendedName>
</protein>
<dbReference type="PANTHER" id="PTHR43047">
    <property type="entry name" value="TWO-COMPONENT HISTIDINE PROTEIN KINASE"/>
    <property type="match status" value="1"/>
</dbReference>
<evidence type="ECO:0000256" key="1">
    <source>
        <dbReference type="ARBA" id="ARBA00000085"/>
    </source>
</evidence>
<comment type="catalytic activity">
    <reaction evidence="1">
        <text>ATP + protein L-histidine = ADP + protein N-phospho-L-histidine.</text>
        <dbReference type="EC" id="2.7.13.3"/>
    </reaction>
</comment>
<comment type="caution">
    <text evidence="7">The sequence shown here is derived from an EMBL/GenBank/DDBJ whole genome shotgun (WGS) entry which is preliminary data.</text>
</comment>
<dbReference type="Proteomes" id="UP000234341">
    <property type="component" value="Unassembled WGS sequence"/>
</dbReference>
<evidence type="ECO:0000313" key="8">
    <source>
        <dbReference type="Proteomes" id="UP000234341"/>
    </source>
</evidence>
<dbReference type="GO" id="GO:0005886">
    <property type="term" value="C:plasma membrane"/>
    <property type="evidence" value="ECO:0007669"/>
    <property type="project" value="TreeGrafter"/>
</dbReference>
<dbReference type="EC" id="2.7.13.3" evidence="2"/>
<dbReference type="CDD" id="cd00082">
    <property type="entry name" value="HisKA"/>
    <property type="match status" value="1"/>
</dbReference>
<dbReference type="PRINTS" id="PR00344">
    <property type="entry name" value="BCTRLSENSOR"/>
</dbReference>
<sequence length="424" mass="46161">MSHPDTDAFALRCKFESDGGECPESTSQLVDETFRFAPIPILVEDWSGIRQWVDDRKAEGVTDLDAYLDDHPTAIQQLRDRYHHFVDANDAALKLFDAASRETFFAAAKALLPASRPSNSKVLKAIFDGETACQGERTLTSLTGGKIPIVWRCSLPADPARYARLHFYAFDISEYQENINRLQVMRADVARAGRIALVGQLAASITHEISQPLSATRTSIEAAARWLDREGPDVMEAMASVRDAGRWARDATDICHRLRGFMMHTPVQARLQSAADVVASAIYLISPEAAARAIEVETSVDAGLRVFVDRVQLQQVLGNLLLNGIHAIDATSDARARKLTVGVEQEGDVSLLFKVTDTGHGIDAPSLETLFQPFSTSKEEGMGVGLSISRSIIEAHGGRIWAESADGMGATFCFTLPGAKAFAG</sequence>
<dbReference type="SMART" id="SM00387">
    <property type="entry name" value="HATPase_c"/>
    <property type="match status" value="1"/>
</dbReference>
<proteinExistence type="predicted"/>
<feature type="domain" description="Histidine kinase" evidence="6">
    <location>
        <begin position="204"/>
        <end position="420"/>
    </location>
</feature>
<dbReference type="EMBL" id="PJRP01000017">
    <property type="protein sequence ID" value="PLP97433.1"/>
    <property type="molecule type" value="Genomic_DNA"/>
</dbReference>
<evidence type="ECO:0000313" key="7">
    <source>
        <dbReference type="EMBL" id="PLP97433.1"/>
    </source>
</evidence>
<dbReference type="Pfam" id="PF02518">
    <property type="entry name" value="HATPase_c"/>
    <property type="match status" value="1"/>
</dbReference>
<dbReference type="PROSITE" id="PS50109">
    <property type="entry name" value="HIS_KIN"/>
    <property type="match status" value="1"/>
</dbReference>
<dbReference type="STRING" id="82633.GCA_000974605_02339"/>
<gene>
    <name evidence="7" type="ORF">CYJ10_26690</name>
</gene>
<dbReference type="InterPro" id="IPR004358">
    <property type="entry name" value="Sig_transdc_His_kin-like_C"/>
</dbReference>
<dbReference type="AlphaFoldDB" id="A0A2N5C5E4"/>
<keyword evidence="4" id="KW-0808">Transferase</keyword>
<dbReference type="InterPro" id="IPR005467">
    <property type="entry name" value="His_kinase_dom"/>
</dbReference>
<keyword evidence="5 7" id="KW-0418">Kinase</keyword>
<evidence type="ECO:0000256" key="3">
    <source>
        <dbReference type="ARBA" id="ARBA00022553"/>
    </source>
</evidence>